<feature type="region of interest" description="Disordered" evidence="1">
    <location>
        <begin position="1"/>
        <end position="29"/>
    </location>
</feature>
<name>A0A5C8PUT0_9HYPH</name>
<dbReference type="OrthoDB" id="7870498at2"/>
<dbReference type="EMBL" id="VDUZ01000002">
    <property type="protein sequence ID" value="TXL82078.1"/>
    <property type="molecule type" value="Genomic_DNA"/>
</dbReference>
<dbReference type="InterPro" id="IPR019600">
    <property type="entry name" value="Hemin_uptake_protein_HemP"/>
</dbReference>
<dbReference type="Pfam" id="PF10636">
    <property type="entry name" value="hemP"/>
    <property type="match status" value="1"/>
</dbReference>
<gene>
    <name evidence="2" type="primary">hemP</name>
    <name evidence="2" type="ORF">FHP25_02875</name>
</gene>
<evidence type="ECO:0000256" key="1">
    <source>
        <dbReference type="SAM" id="MobiDB-lite"/>
    </source>
</evidence>
<evidence type="ECO:0000313" key="3">
    <source>
        <dbReference type="Proteomes" id="UP000321638"/>
    </source>
</evidence>
<dbReference type="Gene3D" id="2.10.70.10">
    <property type="entry name" value="Complement Module, domain 1"/>
    <property type="match status" value="1"/>
</dbReference>
<reference evidence="2 3" key="1">
    <citation type="submission" date="2019-06" db="EMBL/GenBank/DDBJ databases">
        <title>New taxonomy in bacterial strain CC-CFT640, isolated from vineyard.</title>
        <authorList>
            <person name="Lin S.-Y."/>
            <person name="Tsai C.-F."/>
            <person name="Young C.-C."/>
        </authorList>
    </citation>
    <scope>NUCLEOTIDE SEQUENCE [LARGE SCALE GENOMIC DNA]</scope>
    <source>
        <strain evidence="2 3">CC-CFT640</strain>
    </source>
</reference>
<evidence type="ECO:0000313" key="2">
    <source>
        <dbReference type="EMBL" id="TXL82078.1"/>
    </source>
</evidence>
<dbReference type="Proteomes" id="UP000321638">
    <property type="component" value="Unassembled WGS sequence"/>
</dbReference>
<proteinExistence type="predicted"/>
<protein>
    <submittedName>
        <fullName evidence="2">Hemin uptake protein HemP</fullName>
    </submittedName>
</protein>
<accession>A0A5C8PUT0</accession>
<comment type="caution">
    <text evidence="2">The sequence shown here is derived from an EMBL/GenBank/DDBJ whole genome shotgun (WGS) entry which is preliminary data.</text>
</comment>
<organism evidence="2 3">
    <name type="scientific">Vineibacter terrae</name>
    <dbReference type="NCBI Taxonomy" id="2586908"/>
    <lineage>
        <taxon>Bacteria</taxon>
        <taxon>Pseudomonadati</taxon>
        <taxon>Pseudomonadota</taxon>
        <taxon>Alphaproteobacteria</taxon>
        <taxon>Hyphomicrobiales</taxon>
        <taxon>Vineibacter</taxon>
    </lineage>
</organism>
<sequence>MSAPPSRGGGYQGRPPRAPQIRRIGSRELMGPSGQLIIRHAGDDYRLRVTSKGKLILTK</sequence>
<keyword evidence="3" id="KW-1185">Reference proteome</keyword>
<dbReference type="AlphaFoldDB" id="A0A5C8PUT0"/>